<dbReference type="RefSeq" id="WP_250922920.1">
    <property type="nucleotide sequence ID" value="NZ_JAMQAW010000042.1"/>
</dbReference>
<accession>A0ABT0UVW9</accession>
<comment type="caution">
    <text evidence="1">The sequence shown here is derived from an EMBL/GenBank/DDBJ whole genome shotgun (WGS) entry which is preliminary data.</text>
</comment>
<keyword evidence="2" id="KW-1185">Reference proteome</keyword>
<protein>
    <submittedName>
        <fullName evidence="1">Uncharacterized protein</fullName>
    </submittedName>
</protein>
<evidence type="ECO:0000313" key="1">
    <source>
        <dbReference type="EMBL" id="MCM2392594.1"/>
    </source>
</evidence>
<proteinExistence type="predicted"/>
<sequence>MGYLLTGRYADNGRITLTGGEPAPDDYEWDDDEEFPEDFFGMHYSTTDDHEEAVGLVYQDKVEGMRDMPGISDEMHGTEIDNEEFEMAQNWTLGGEIDIEDCDVLRLDLATADMHDDEIKQYVEDQPGHRSWCDTVEAATLSNAIKMIFETYGDFARVVTPGGKVFDRAGPVSA</sequence>
<dbReference type="Proteomes" id="UP001431429">
    <property type="component" value="Unassembled WGS sequence"/>
</dbReference>
<reference evidence="1" key="1">
    <citation type="submission" date="2022-06" db="EMBL/GenBank/DDBJ databases">
        <title>Genome public.</title>
        <authorList>
            <person name="Sun Q."/>
        </authorList>
    </citation>
    <scope>NUCLEOTIDE SEQUENCE</scope>
    <source>
        <strain evidence="1">CWNU-1</strain>
    </source>
</reference>
<dbReference type="EMBL" id="JAMQAW010000042">
    <property type="protein sequence ID" value="MCM2392594.1"/>
    <property type="molecule type" value="Genomic_DNA"/>
</dbReference>
<name>A0ABT0UVW9_9ACTN</name>
<organism evidence="1 2">
    <name type="scientific">Streptomyces albipurpureus</name>
    <dbReference type="NCBI Taxonomy" id="2897419"/>
    <lineage>
        <taxon>Bacteria</taxon>
        <taxon>Bacillati</taxon>
        <taxon>Actinomycetota</taxon>
        <taxon>Actinomycetes</taxon>
        <taxon>Kitasatosporales</taxon>
        <taxon>Streptomycetaceae</taxon>
        <taxon>Streptomyces</taxon>
    </lineage>
</organism>
<gene>
    <name evidence="1" type="ORF">NBG84_30650</name>
</gene>
<evidence type="ECO:0000313" key="2">
    <source>
        <dbReference type="Proteomes" id="UP001431429"/>
    </source>
</evidence>